<name>A0A1H1GKH0_9ACTN</name>
<evidence type="ECO:0000256" key="1">
    <source>
        <dbReference type="SAM" id="MobiDB-lite"/>
    </source>
</evidence>
<feature type="signal peptide" evidence="2">
    <location>
        <begin position="1"/>
        <end position="22"/>
    </location>
</feature>
<reference evidence="3 4" key="1">
    <citation type="submission" date="2016-10" db="EMBL/GenBank/DDBJ databases">
        <authorList>
            <person name="de Groot N.N."/>
        </authorList>
    </citation>
    <scope>NUCLEOTIDE SEQUENCE [LARGE SCALE GENOMIC DNA]</scope>
    <source>
        <strain evidence="3 4">DSM 43794</strain>
    </source>
</reference>
<dbReference type="PROSITE" id="PS51257">
    <property type="entry name" value="PROKAR_LIPOPROTEIN"/>
    <property type="match status" value="1"/>
</dbReference>
<evidence type="ECO:0000256" key="2">
    <source>
        <dbReference type="SAM" id="SignalP"/>
    </source>
</evidence>
<protein>
    <recommendedName>
        <fullName evidence="5">DUF4352 domain-containing protein</fullName>
    </recommendedName>
</protein>
<dbReference type="Proteomes" id="UP000217103">
    <property type="component" value="Unassembled WGS sequence"/>
</dbReference>
<dbReference type="RefSeq" id="WP_093260358.1">
    <property type="nucleotide sequence ID" value="NZ_FNKK01000002.1"/>
</dbReference>
<organism evidence="3 4">
    <name type="scientific">Thermostaphylospora chromogena</name>
    <dbReference type="NCBI Taxonomy" id="35622"/>
    <lineage>
        <taxon>Bacteria</taxon>
        <taxon>Bacillati</taxon>
        <taxon>Actinomycetota</taxon>
        <taxon>Actinomycetes</taxon>
        <taxon>Streptosporangiales</taxon>
        <taxon>Thermomonosporaceae</taxon>
        <taxon>Thermostaphylospora</taxon>
    </lineage>
</organism>
<evidence type="ECO:0000313" key="3">
    <source>
        <dbReference type="EMBL" id="SDR13378.1"/>
    </source>
</evidence>
<keyword evidence="2" id="KW-0732">Signal</keyword>
<feature type="chain" id="PRO_5039274119" description="DUF4352 domain-containing protein" evidence="2">
    <location>
        <begin position="23"/>
        <end position="207"/>
    </location>
</feature>
<dbReference type="OrthoDB" id="3535217at2"/>
<evidence type="ECO:0008006" key="5">
    <source>
        <dbReference type="Google" id="ProtNLM"/>
    </source>
</evidence>
<dbReference type="EMBL" id="FNKK01000002">
    <property type="protein sequence ID" value="SDR13378.1"/>
    <property type="molecule type" value="Genomic_DNA"/>
</dbReference>
<keyword evidence="4" id="KW-1185">Reference proteome</keyword>
<dbReference type="AlphaFoldDB" id="A0A1H1GKH0"/>
<sequence length="207" mass="21639">MRTRIAAVTGAAALALALTGCGGIEGIVAGGGEERQPTPAQEQTDDDAGPSGTPRAAAGTAQAPSPEPADRNADPVAVKKFSDGAWQVSIDQLDREGKVVTLNFSITNLNDREWQVSSDLGHQIGDWSVGGVSLIDPVNAKRHRPGRTGDTDVTKDGTCLCSTTHSVFIRPGETHSFYAVFAAPPPEVTAVHVEIPRMGTFTNVPLT</sequence>
<gene>
    <name evidence="3" type="ORF">SAMN04489764_3636</name>
</gene>
<evidence type="ECO:0000313" key="4">
    <source>
        <dbReference type="Proteomes" id="UP000217103"/>
    </source>
</evidence>
<proteinExistence type="predicted"/>
<feature type="region of interest" description="Disordered" evidence="1">
    <location>
        <begin position="28"/>
        <end position="73"/>
    </location>
</feature>
<accession>A0A1H1GKH0</accession>
<dbReference type="STRING" id="35622.SAMN04489764_3636"/>